<keyword evidence="3 7" id="KW-0597">Phosphoprotein</keyword>
<evidence type="ECO:0000256" key="3">
    <source>
        <dbReference type="ARBA" id="ARBA00022553"/>
    </source>
</evidence>
<dbReference type="Pfam" id="PF02518">
    <property type="entry name" value="HATPase_c"/>
    <property type="match status" value="1"/>
</dbReference>
<evidence type="ECO:0000259" key="9">
    <source>
        <dbReference type="PROSITE" id="PS01124"/>
    </source>
</evidence>
<dbReference type="SUPFAM" id="SSF47384">
    <property type="entry name" value="Homodimeric domain of signal transducing histidine kinase"/>
    <property type="match status" value="1"/>
</dbReference>
<dbReference type="SUPFAM" id="SSF63829">
    <property type="entry name" value="Calcium-dependent phosphotriesterase"/>
    <property type="match status" value="3"/>
</dbReference>
<feature type="modified residue" description="4-aspartylphosphate" evidence="7">
    <location>
        <position position="1142"/>
    </location>
</feature>
<dbReference type="PROSITE" id="PS00041">
    <property type="entry name" value="HTH_ARAC_FAMILY_1"/>
    <property type="match status" value="1"/>
</dbReference>
<keyword evidence="13" id="KW-1185">Reference proteome</keyword>
<dbReference type="InterPro" id="IPR009057">
    <property type="entry name" value="Homeodomain-like_sf"/>
</dbReference>
<keyword evidence="6" id="KW-0804">Transcription</keyword>
<dbReference type="InterPro" id="IPR011123">
    <property type="entry name" value="Y_Y_Y"/>
</dbReference>
<dbReference type="InterPro" id="IPR018062">
    <property type="entry name" value="HTH_AraC-typ_CS"/>
</dbReference>
<dbReference type="InterPro" id="IPR013783">
    <property type="entry name" value="Ig-like_fold"/>
</dbReference>
<accession>A0A368V953</accession>
<dbReference type="PRINTS" id="PR00344">
    <property type="entry name" value="BCTRLSENSOR"/>
</dbReference>
<dbReference type="SMART" id="SM00387">
    <property type="entry name" value="HATPase_c"/>
    <property type="match status" value="1"/>
</dbReference>
<dbReference type="SUPFAM" id="SSF55874">
    <property type="entry name" value="ATPase domain of HSP90 chaperone/DNA topoisomerase II/histidine kinase"/>
    <property type="match status" value="1"/>
</dbReference>
<dbReference type="Gene3D" id="1.10.287.130">
    <property type="match status" value="1"/>
</dbReference>
<feature type="domain" description="Histidine kinase" evidence="10">
    <location>
        <begin position="841"/>
        <end position="1057"/>
    </location>
</feature>
<dbReference type="Gene3D" id="3.40.50.2300">
    <property type="match status" value="1"/>
</dbReference>
<dbReference type="PROSITE" id="PS50109">
    <property type="entry name" value="HIS_KIN"/>
    <property type="match status" value="1"/>
</dbReference>
<dbReference type="Gene3D" id="1.10.10.60">
    <property type="entry name" value="Homeodomain-like"/>
    <property type="match status" value="2"/>
</dbReference>
<dbReference type="InterPro" id="IPR005467">
    <property type="entry name" value="His_kinase_dom"/>
</dbReference>
<comment type="caution">
    <text evidence="12">The sequence shown here is derived from an EMBL/GenBank/DDBJ whole genome shotgun (WGS) entry which is preliminary data.</text>
</comment>
<dbReference type="Gene3D" id="3.30.565.10">
    <property type="entry name" value="Histidine kinase-like ATPase, C-terminal domain"/>
    <property type="match status" value="1"/>
</dbReference>
<dbReference type="InterPro" id="IPR011110">
    <property type="entry name" value="Reg_prop"/>
</dbReference>
<dbReference type="Pfam" id="PF00512">
    <property type="entry name" value="HisKA"/>
    <property type="match status" value="1"/>
</dbReference>
<dbReference type="Gene3D" id="2.60.40.10">
    <property type="entry name" value="Immunoglobulins"/>
    <property type="match status" value="1"/>
</dbReference>
<dbReference type="SUPFAM" id="SSF52172">
    <property type="entry name" value="CheY-like"/>
    <property type="match status" value="1"/>
</dbReference>
<comment type="catalytic activity">
    <reaction evidence="1">
        <text>ATP + protein L-histidine = ADP + protein N-phospho-L-histidine.</text>
        <dbReference type="EC" id="2.7.13.3"/>
    </reaction>
</comment>
<evidence type="ECO:0000256" key="4">
    <source>
        <dbReference type="ARBA" id="ARBA00023015"/>
    </source>
</evidence>
<evidence type="ECO:0000313" key="12">
    <source>
        <dbReference type="EMBL" id="RCW36850.1"/>
    </source>
</evidence>
<evidence type="ECO:0000259" key="11">
    <source>
        <dbReference type="PROSITE" id="PS50110"/>
    </source>
</evidence>
<evidence type="ECO:0000313" key="13">
    <source>
        <dbReference type="Proteomes" id="UP000252733"/>
    </source>
</evidence>
<dbReference type="InterPro" id="IPR018060">
    <property type="entry name" value="HTH_AraC"/>
</dbReference>
<dbReference type="CDD" id="cd17574">
    <property type="entry name" value="REC_OmpR"/>
    <property type="match status" value="1"/>
</dbReference>
<dbReference type="EMBL" id="QPIZ01000007">
    <property type="protein sequence ID" value="RCW36850.1"/>
    <property type="molecule type" value="Genomic_DNA"/>
</dbReference>
<evidence type="ECO:0000256" key="2">
    <source>
        <dbReference type="ARBA" id="ARBA00012438"/>
    </source>
</evidence>
<dbReference type="Pfam" id="PF12833">
    <property type="entry name" value="HTH_18"/>
    <property type="match status" value="1"/>
</dbReference>
<protein>
    <recommendedName>
        <fullName evidence="2">histidine kinase</fullName>
        <ecNumber evidence="2">2.7.13.3</ecNumber>
    </recommendedName>
</protein>
<dbReference type="InterPro" id="IPR015943">
    <property type="entry name" value="WD40/YVTN_repeat-like_dom_sf"/>
</dbReference>
<reference evidence="12 13" key="1">
    <citation type="submission" date="2018-07" db="EMBL/GenBank/DDBJ databases">
        <title>Freshwater and sediment microbial communities from various areas in North America, analyzing microbe dynamics in response to fracking.</title>
        <authorList>
            <person name="Lamendella R."/>
        </authorList>
    </citation>
    <scope>NUCLEOTIDE SEQUENCE [LARGE SCALE GENOMIC DNA]</scope>
    <source>
        <strain evidence="12 13">160A</strain>
    </source>
</reference>
<feature type="domain" description="Response regulatory" evidence="11">
    <location>
        <begin position="1094"/>
        <end position="1209"/>
    </location>
</feature>
<evidence type="ECO:0000256" key="6">
    <source>
        <dbReference type="ARBA" id="ARBA00023163"/>
    </source>
</evidence>
<dbReference type="InterPro" id="IPR003661">
    <property type="entry name" value="HisK_dim/P_dom"/>
</dbReference>
<dbReference type="Pfam" id="PF07494">
    <property type="entry name" value="Reg_prop"/>
    <property type="match status" value="7"/>
</dbReference>
<dbReference type="EC" id="2.7.13.3" evidence="2"/>
<dbReference type="InterPro" id="IPR003594">
    <property type="entry name" value="HATPase_dom"/>
</dbReference>
<dbReference type="SMART" id="SM00448">
    <property type="entry name" value="REC"/>
    <property type="match status" value="1"/>
</dbReference>
<dbReference type="PANTHER" id="PTHR43547">
    <property type="entry name" value="TWO-COMPONENT HISTIDINE KINASE"/>
    <property type="match status" value="1"/>
</dbReference>
<dbReference type="GO" id="GO:0043565">
    <property type="term" value="F:sequence-specific DNA binding"/>
    <property type="evidence" value="ECO:0007669"/>
    <property type="project" value="InterPro"/>
</dbReference>
<dbReference type="InterPro" id="IPR036890">
    <property type="entry name" value="HATPase_C_sf"/>
</dbReference>
<dbReference type="FunFam" id="1.10.287.130:FF:000045">
    <property type="entry name" value="Two-component system sensor histidine kinase/response regulator"/>
    <property type="match status" value="1"/>
</dbReference>
<feature type="domain" description="HTH araC/xylS-type" evidence="9">
    <location>
        <begin position="1241"/>
        <end position="1340"/>
    </location>
</feature>
<proteinExistence type="predicted"/>
<dbReference type="InterPro" id="IPR001789">
    <property type="entry name" value="Sig_transdc_resp-reg_receiver"/>
</dbReference>
<dbReference type="InterPro" id="IPR036097">
    <property type="entry name" value="HisK_dim/P_sf"/>
</dbReference>
<dbReference type="InterPro" id="IPR011006">
    <property type="entry name" value="CheY-like_superfamily"/>
</dbReference>
<dbReference type="Proteomes" id="UP000252733">
    <property type="component" value="Unassembled WGS sequence"/>
</dbReference>
<gene>
    <name evidence="12" type="ORF">DFO77_107141</name>
</gene>
<dbReference type="InterPro" id="IPR004358">
    <property type="entry name" value="Sig_transdc_His_kin-like_C"/>
</dbReference>
<keyword evidence="4" id="KW-0805">Transcription regulation</keyword>
<dbReference type="CDD" id="cd00082">
    <property type="entry name" value="HisKA"/>
    <property type="match status" value="1"/>
</dbReference>
<dbReference type="RefSeq" id="WP_114436831.1">
    <property type="nucleotide sequence ID" value="NZ_QPIZ01000007.1"/>
</dbReference>
<dbReference type="FunFam" id="2.130.10.10:FF:000891">
    <property type="entry name" value="Two-component system sensor histidine kinase/response regulator, hybrid (One-component system)"/>
    <property type="match status" value="1"/>
</dbReference>
<evidence type="ECO:0000256" key="1">
    <source>
        <dbReference type="ARBA" id="ARBA00000085"/>
    </source>
</evidence>
<dbReference type="SMART" id="SM00388">
    <property type="entry name" value="HisKA"/>
    <property type="match status" value="1"/>
</dbReference>
<feature type="coiled-coil region" evidence="8">
    <location>
        <begin position="1198"/>
        <end position="1250"/>
    </location>
</feature>
<sequence length="1343" mass="154061">MIYFKILILFILSLLVFKPTASGNNFKFVNYQVNNGLSENTVQCIIQDDRGFLWFGTKDGLNRFDGSEFKIYKHEPGNTQSLGNNFIRSLFQDTDGRIWVGTDNQLYILNPITEVFEPFTLQTRDGQFINSAVTSIVSENKNKIWIGTMTQGAFCYNKTTGLLTQYTQGKSPQSIGSNLVWNIYRDNAGTIWIGTRSGLSAFNKETSTFVTYGSREEKSPFEDPEILSIFEDSDGELWLGTWSGGLVRFNRTTNEFTTWFNSNATKYITHIRAIFEYQKDELLVGSDDGLYLFNKKTLRYTRVDDPADPYSLSDQNVYSIYKDREEGIWVGTYFGGVGYISTNSKIIEHYYPKSHKNTLSGKAVSQFCEDEKGNLWIATEDGGLNYFNTKTRQFNSYLPKTDQNSISYHNIHALIIDGNNLWIGTFSRGLDVMNLETGTFKNYQYQENDSNTINDNCIFSLYKSKAGEIYIGTPFGLSRYNKSLDNFTRIPEINGFVYDMTEDHLGNFWIACYGEGVFKRKANSEKWINYLHDHKDSTSLCFNKISAVYQDEQHRLWFSSEGGGICKYNYETDNFRTIDQSSGLPNNVAYGVVDDIQGNIWVSTNKGISRINPTLEEVKNYTQEDGLQSNQFNYKSVFKASDGKFYFGGINGFNTFYPGQLKENQYIPPVWITEFSLLDTNNATASDSSLIPGPSKNKITLKHNQASFRINFVNLSFQARSKNQNAYILENLNQRWITTSRQNQATYINLPPGNYAFKVKGANNDGRWNQTGDSLSIEILPPLWKTNYAYAGYLFLSFGFIFLLVKNYLRITHAKQEKKIEEFKLRKEKETYLSKINFFTNIAHEIRTPISLIKAPLECIKTPGISPQETEENIQVIDKNADRLLNLVNQLLDFRKIEEDSYNPAFEPVTFNSLIPELCYRFKPAAMQKKIVITPVIPKEPFICNADREALTKIISNLMTNALKYARQKIEISLRQVDGCFEISVSDDGPGIDDKYRERIFDPFFQIEGTNKDDKKYGTGIGLAFSRQLAEKHNGRLFLDNSNLSGARFILRISTHLQRTSLEKEENKILTPPTIQPETTAPEITKRDHGSKQTLLIVEDNEDLCNFLERNLKVEYMVKTASNGKEAINFLERNSVDIIISDIVMPEVDGMELVRKTRENEQFSHIPIILLSARNNVESKIEGLDVGADSYIEKPFSFEYLKAQVNSLLRNRERLLEKFANSPFIPYGSIANNKKDEEFLNRLNKEIENNMTNPDYTIEQLTNTLSMSRSNLQRKIKGISGMTPNDYIRVFKLKKAARLIIEGKYRINEICYLAGFNNPSYFSKCFQKQFGKLPSEFMKEEQL</sequence>
<dbReference type="GO" id="GO:0000155">
    <property type="term" value="F:phosphorelay sensor kinase activity"/>
    <property type="evidence" value="ECO:0007669"/>
    <property type="project" value="InterPro"/>
</dbReference>
<keyword evidence="5" id="KW-0238">DNA-binding</keyword>
<dbReference type="GO" id="GO:0003700">
    <property type="term" value="F:DNA-binding transcription factor activity"/>
    <property type="evidence" value="ECO:0007669"/>
    <property type="project" value="InterPro"/>
</dbReference>
<evidence type="ECO:0000256" key="5">
    <source>
        <dbReference type="ARBA" id="ARBA00023125"/>
    </source>
</evidence>
<dbReference type="PROSITE" id="PS50110">
    <property type="entry name" value="RESPONSE_REGULATORY"/>
    <property type="match status" value="1"/>
</dbReference>
<dbReference type="Gene3D" id="2.130.10.10">
    <property type="entry name" value="YVTN repeat-like/Quinoprotein amine dehydrogenase"/>
    <property type="match status" value="2"/>
</dbReference>
<dbReference type="PROSITE" id="PS01124">
    <property type="entry name" value="HTH_ARAC_FAMILY_2"/>
    <property type="match status" value="1"/>
</dbReference>
<dbReference type="Pfam" id="PF00072">
    <property type="entry name" value="Response_reg"/>
    <property type="match status" value="1"/>
</dbReference>
<dbReference type="PANTHER" id="PTHR43547:SF2">
    <property type="entry name" value="HYBRID SIGNAL TRANSDUCTION HISTIDINE KINASE C"/>
    <property type="match status" value="1"/>
</dbReference>
<evidence type="ECO:0000256" key="8">
    <source>
        <dbReference type="SAM" id="Coils"/>
    </source>
</evidence>
<keyword evidence="8" id="KW-0175">Coiled coil</keyword>
<organism evidence="12 13">
    <name type="scientific">Marinilabilia salmonicolor</name>
    <dbReference type="NCBI Taxonomy" id="989"/>
    <lineage>
        <taxon>Bacteria</taxon>
        <taxon>Pseudomonadati</taxon>
        <taxon>Bacteroidota</taxon>
        <taxon>Bacteroidia</taxon>
        <taxon>Marinilabiliales</taxon>
        <taxon>Marinilabiliaceae</taxon>
        <taxon>Marinilabilia</taxon>
    </lineage>
</organism>
<dbReference type="SMART" id="SM00342">
    <property type="entry name" value="HTH_ARAC"/>
    <property type="match status" value="1"/>
</dbReference>
<dbReference type="Pfam" id="PF07495">
    <property type="entry name" value="Y_Y_Y"/>
    <property type="match status" value="1"/>
</dbReference>
<evidence type="ECO:0000259" key="10">
    <source>
        <dbReference type="PROSITE" id="PS50109"/>
    </source>
</evidence>
<evidence type="ECO:0000256" key="7">
    <source>
        <dbReference type="PROSITE-ProRule" id="PRU00169"/>
    </source>
</evidence>
<name>A0A368V953_9BACT</name>
<dbReference type="SUPFAM" id="SSF46689">
    <property type="entry name" value="Homeodomain-like"/>
    <property type="match status" value="1"/>
</dbReference>